<dbReference type="InterPro" id="IPR003594">
    <property type="entry name" value="HATPase_dom"/>
</dbReference>
<organism evidence="4 5">
    <name type="scientific">Lentzea atacamensis</name>
    <dbReference type="NCBI Taxonomy" id="531938"/>
    <lineage>
        <taxon>Bacteria</taxon>
        <taxon>Bacillati</taxon>
        <taxon>Actinomycetota</taxon>
        <taxon>Actinomycetes</taxon>
        <taxon>Pseudonocardiales</taxon>
        <taxon>Pseudonocardiaceae</taxon>
        <taxon>Lentzea</taxon>
    </lineage>
</organism>
<dbReference type="EMBL" id="QGHB01000002">
    <property type="protein sequence ID" value="PWK89504.1"/>
    <property type="molecule type" value="Genomic_DNA"/>
</dbReference>
<dbReference type="InterPro" id="IPR025847">
    <property type="entry name" value="MEDS_domain"/>
</dbReference>
<dbReference type="Pfam" id="PF13581">
    <property type="entry name" value="HATPase_c_2"/>
    <property type="match status" value="1"/>
</dbReference>
<evidence type="ECO:0000259" key="3">
    <source>
        <dbReference type="Pfam" id="PF14417"/>
    </source>
</evidence>
<dbReference type="Pfam" id="PF14417">
    <property type="entry name" value="MEDS"/>
    <property type="match status" value="1"/>
</dbReference>
<feature type="domain" description="MEDS" evidence="3">
    <location>
        <begin position="19"/>
        <end position="162"/>
    </location>
</feature>
<evidence type="ECO:0000256" key="1">
    <source>
        <dbReference type="ARBA" id="ARBA00022527"/>
    </source>
</evidence>
<feature type="domain" description="Histidine kinase/HSP90-like ATPase" evidence="2">
    <location>
        <begin position="202"/>
        <end position="312"/>
    </location>
</feature>
<dbReference type="Proteomes" id="UP000246005">
    <property type="component" value="Unassembled WGS sequence"/>
</dbReference>
<keyword evidence="1" id="KW-0808">Transferase</keyword>
<dbReference type="InterPro" id="IPR047718">
    <property type="entry name" value="RsbA-like_anti_sig"/>
</dbReference>
<dbReference type="Gene3D" id="3.30.565.10">
    <property type="entry name" value="Histidine kinase-like ATPase, C-terminal domain"/>
    <property type="match status" value="1"/>
</dbReference>
<dbReference type="InterPro" id="IPR050267">
    <property type="entry name" value="Anti-sigma-factor_SerPK"/>
</dbReference>
<proteinExistence type="predicted"/>
<evidence type="ECO:0000259" key="2">
    <source>
        <dbReference type="Pfam" id="PF13581"/>
    </source>
</evidence>
<keyword evidence="1" id="KW-0723">Serine/threonine-protein kinase</keyword>
<dbReference type="PANTHER" id="PTHR35526">
    <property type="entry name" value="ANTI-SIGMA-F FACTOR RSBW-RELATED"/>
    <property type="match status" value="1"/>
</dbReference>
<dbReference type="PANTHER" id="PTHR35526:SF3">
    <property type="entry name" value="ANTI-SIGMA-F FACTOR RSBW"/>
    <property type="match status" value="1"/>
</dbReference>
<keyword evidence="1" id="KW-0418">Kinase</keyword>
<accession>A0A316IAX5</accession>
<dbReference type="GO" id="GO:0004674">
    <property type="term" value="F:protein serine/threonine kinase activity"/>
    <property type="evidence" value="ECO:0007669"/>
    <property type="project" value="UniProtKB-KW"/>
</dbReference>
<evidence type="ECO:0000313" key="4">
    <source>
        <dbReference type="EMBL" id="PWK89504.1"/>
    </source>
</evidence>
<dbReference type="NCBIfam" id="NF041045">
    <property type="entry name" value="RsbA_anti_sig"/>
    <property type="match status" value="1"/>
</dbReference>
<dbReference type="InterPro" id="IPR036890">
    <property type="entry name" value="HATPase_C_sf"/>
</dbReference>
<evidence type="ECO:0000313" key="5">
    <source>
        <dbReference type="Proteomes" id="UP000246005"/>
    </source>
</evidence>
<dbReference type="SUPFAM" id="SSF55874">
    <property type="entry name" value="ATPase domain of HSP90 chaperone/DNA topoisomerase II/histidine kinase"/>
    <property type="match status" value="1"/>
</dbReference>
<comment type="caution">
    <text evidence="4">The sequence shown here is derived from an EMBL/GenBank/DDBJ whole genome shotgun (WGS) entry which is preliminary data.</text>
</comment>
<dbReference type="AlphaFoldDB" id="A0A316IAX5"/>
<name>A0A316IAX5_9PSEU</name>
<gene>
    <name evidence="4" type="ORF">C8D88_102778</name>
</gene>
<reference evidence="4 5" key="1">
    <citation type="submission" date="2018-05" db="EMBL/GenBank/DDBJ databases">
        <title>Genomic Encyclopedia of Type Strains, Phase IV (KMG-IV): sequencing the most valuable type-strain genomes for metagenomic binning, comparative biology and taxonomic classification.</title>
        <authorList>
            <person name="Goeker M."/>
        </authorList>
    </citation>
    <scope>NUCLEOTIDE SEQUENCE [LARGE SCALE GENOMIC DNA]</scope>
    <source>
        <strain evidence="4 5">DSM 45480</strain>
    </source>
</reference>
<dbReference type="RefSeq" id="WP_233439383.1">
    <property type="nucleotide sequence ID" value="NZ_QGHB01000002.1"/>
</dbReference>
<protein>
    <submittedName>
        <fullName evidence="4">Anti-sigma regulatory factor (Ser/Thr protein kinase)</fullName>
    </submittedName>
</protein>
<dbReference type="CDD" id="cd16936">
    <property type="entry name" value="HATPase_RsbW-like"/>
    <property type="match status" value="1"/>
</dbReference>
<sequence>MTTTEFDGWRVPPAGPFVHPALFYASDEEYLAALVPFIAEGVIRDQPVAVAVPAARLEMLRSAVDDVADRVTWIDMTQAGRNPRRIIPLVLRQFADAHPDRHAYIVGEPIWPGRTATEYPACAQHEALINHAFAGRDVTILCPYDTTGLEDHVVADARATHPVVWEPNRRYSSDAYAPDEVVARYNQPLPEQPDVDELPVTEATQLSAVRRWAAERGRGHGLDADRIADLEYIATELVTNSLVHTPGGCRLRLWRHDDHVVCEVRDTGRLTDPLAGRRPRPAGLRGGRGVLLVNQFADLVRIHATPHGTTIYALLRPSAGTTSGD</sequence>